<dbReference type="PROSITE" id="PS00012">
    <property type="entry name" value="PHOSPHOPANTETHEINE"/>
    <property type="match status" value="2"/>
</dbReference>
<dbReference type="InterPro" id="IPR036736">
    <property type="entry name" value="ACP-like_sf"/>
</dbReference>
<dbReference type="FunFam" id="3.40.50.980:FF:000001">
    <property type="entry name" value="Non-ribosomal peptide synthetase"/>
    <property type="match status" value="2"/>
</dbReference>
<dbReference type="PANTHER" id="PTHR45527">
    <property type="entry name" value="NONRIBOSOMAL PEPTIDE SYNTHETASE"/>
    <property type="match status" value="1"/>
</dbReference>
<comment type="cofactor">
    <cofactor evidence="1">
        <name>pantetheine 4'-phosphate</name>
        <dbReference type="ChEBI" id="CHEBI:47942"/>
    </cofactor>
</comment>
<dbReference type="Pfam" id="PF00668">
    <property type="entry name" value="Condensation"/>
    <property type="match status" value="3"/>
</dbReference>
<dbReference type="Gene3D" id="2.30.38.10">
    <property type="entry name" value="Luciferase, Domain 3"/>
    <property type="match status" value="1"/>
</dbReference>
<dbReference type="InterPro" id="IPR000873">
    <property type="entry name" value="AMP-dep_synth/lig_dom"/>
</dbReference>
<evidence type="ECO:0000256" key="4">
    <source>
        <dbReference type="ARBA" id="ARBA00022553"/>
    </source>
</evidence>
<dbReference type="Proteomes" id="UP000553209">
    <property type="component" value="Unassembled WGS sequence"/>
</dbReference>
<evidence type="ECO:0000313" key="8">
    <source>
        <dbReference type="Proteomes" id="UP000553209"/>
    </source>
</evidence>
<evidence type="ECO:0000256" key="5">
    <source>
        <dbReference type="SAM" id="MobiDB-lite"/>
    </source>
</evidence>
<dbReference type="GO" id="GO:0003824">
    <property type="term" value="F:catalytic activity"/>
    <property type="evidence" value="ECO:0007669"/>
    <property type="project" value="InterPro"/>
</dbReference>
<dbReference type="FunFam" id="1.10.1200.10:FF:000016">
    <property type="entry name" value="Non-ribosomal peptide synthase"/>
    <property type="match status" value="1"/>
</dbReference>
<dbReference type="EMBL" id="JAAXPG010000001">
    <property type="protein sequence ID" value="NKY96310.1"/>
    <property type="molecule type" value="Genomic_DNA"/>
</dbReference>
<keyword evidence="4" id="KW-0597">Phosphoprotein</keyword>
<feature type="domain" description="Carrier" evidence="6">
    <location>
        <begin position="990"/>
        <end position="1065"/>
    </location>
</feature>
<dbReference type="FunFam" id="3.30.300.30:FF:000010">
    <property type="entry name" value="Enterobactin synthetase component F"/>
    <property type="match status" value="1"/>
</dbReference>
<organism evidence="7 8">
    <name type="scientific">Nocardiopsis alborubida</name>
    <dbReference type="NCBI Taxonomy" id="146802"/>
    <lineage>
        <taxon>Bacteria</taxon>
        <taxon>Bacillati</taxon>
        <taxon>Actinomycetota</taxon>
        <taxon>Actinomycetes</taxon>
        <taxon>Streptosporangiales</taxon>
        <taxon>Nocardiopsidaceae</taxon>
        <taxon>Nocardiopsis</taxon>
    </lineage>
</organism>
<dbReference type="GO" id="GO:0044550">
    <property type="term" value="P:secondary metabolite biosynthetic process"/>
    <property type="evidence" value="ECO:0007669"/>
    <property type="project" value="TreeGrafter"/>
</dbReference>
<dbReference type="InterPro" id="IPR045851">
    <property type="entry name" value="AMP-bd_C_sf"/>
</dbReference>
<dbReference type="InterPro" id="IPR025110">
    <property type="entry name" value="AMP-bd_C"/>
</dbReference>
<dbReference type="SUPFAM" id="SSF47336">
    <property type="entry name" value="ACP-like"/>
    <property type="match status" value="2"/>
</dbReference>
<evidence type="ECO:0000256" key="3">
    <source>
        <dbReference type="ARBA" id="ARBA00022450"/>
    </source>
</evidence>
<proteinExistence type="inferred from homology"/>
<feature type="domain" description="Carrier" evidence="6">
    <location>
        <begin position="2058"/>
        <end position="2132"/>
    </location>
</feature>
<dbReference type="InterPro" id="IPR006162">
    <property type="entry name" value="Ppantetheine_attach_site"/>
</dbReference>
<dbReference type="Gene3D" id="3.30.300.30">
    <property type="match status" value="2"/>
</dbReference>
<keyword evidence="8" id="KW-1185">Reference proteome</keyword>
<dbReference type="SUPFAM" id="SSF56801">
    <property type="entry name" value="Acetyl-CoA synthetase-like"/>
    <property type="match status" value="2"/>
</dbReference>
<dbReference type="PROSITE" id="PS50075">
    <property type="entry name" value="CARRIER"/>
    <property type="match status" value="2"/>
</dbReference>
<dbReference type="FunFam" id="1.10.1200.10:FF:000005">
    <property type="entry name" value="Nonribosomal peptide synthetase 1"/>
    <property type="match status" value="1"/>
</dbReference>
<dbReference type="CDD" id="cd19531">
    <property type="entry name" value="LCL_NRPS-like"/>
    <property type="match status" value="2"/>
</dbReference>
<dbReference type="Gene3D" id="3.40.50.12780">
    <property type="entry name" value="N-terminal domain of ligase-like"/>
    <property type="match status" value="1"/>
</dbReference>
<dbReference type="Gene3D" id="1.10.1200.10">
    <property type="entry name" value="ACP-like"/>
    <property type="match status" value="2"/>
</dbReference>
<dbReference type="Pfam" id="PF00501">
    <property type="entry name" value="AMP-binding"/>
    <property type="match status" value="2"/>
</dbReference>
<dbReference type="GO" id="GO:0072330">
    <property type="term" value="P:monocarboxylic acid biosynthetic process"/>
    <property type="evidence" value="ECO:0007669"/>
    <property type="project" value="UniProtKB-ARBA"/>
</dbReference>
<gene>
    <name evidence="7" type="ORF">HGB44_01265</name>
</gene>
<feature type="compositionally biased region" description="Low complexity" evidence="5">
    <location>
        <begin position="1"/>
        <end position="13"/>
    </location>
</feature>
<dbReference type="RefSeq" id="WP_168443876.1">
    <property type="nucleotide sequence ID" value="NZ_JAAXPG010000001.1"/>
</dbReference>
<dbReference type="InterPro" id="IPR001242">
    <property type="entry name" value="Condensation_dom"/>
</dbReference>
<comment type="similarity">
    <text evidence="2">Belongs to the ATP-dependent AMP-binding enzyme family.</text>
</comment>
<comment type="caution">
    <text evidence="7">The sequence shown here is derived from an EMBL/GenBank/DDBJ whole genome shotgun (WGS) entry which is preliminary data.</text>
</comment>
<dbReference type="InterPro" id="IPR020845">
    <property type="entry name" value="AMP-binding_CS"/>
</dbReference>
<dbReference type="InterPro" id="IPR010071">
    <property type="entry name" value="AA_adenyl_dom"/>
</dbReference>
<evidence type="ECO:0000313" key="7">
    <source>
        <dbReference type="EMBL" id="NKY96310.1"/>
    </source>
</evidence>
<dbReference type="PROSITE" id="PS00455">
    <property type="entry name" value="AMP_BINDING"/>
    <property type="match status" value="2"/>
</dbReference>
<dbReference type="InterPro" id="IPR023213">
    <property type="entry name" value="CAT-like_dom_sf"/>
</dbReference>
<dbReference type="Pfam" id="PF13193">
    <property type="entry name" value="AMP-binding_C"/>
    <property type="match status" value="2"/>
</dbReference>
<dbReference type="InterPro" id="IPR009081">
    <property type="entry name" value="PP-bd_ACP"/>
</dbReference>
<feature type="region of interest" description="Disordered" evidence="5">
    <location>
        <begin position="1"/>
        <end position="20"/>
    </location>
</feature>
<dbReference type="PANTHER" id="PTHR45527:SF1">
    <property type="entry name" value="FATTY ACID SYNTHASE"/>
    <property type="match status" value="1"/>
</dbReference>
<dbReference type="InterPro" id="IPR042099">
    <property type="entry name" value="ANL_N_sf"/>
</dbReference>
<dbReference type="NCBIfam" id="TIGR01733">
    <property type="entry name" value="AA-adenyl-dom"/>
    <property type="match status" value="2"/>
</dbReference>
<evidence type="ECO:0000256" key="1">
    <source>
        <dbReference type="ARBA" id="ARBA00001957"/>
    </source>
</evidence>
<feature type="region of interest" description="Disordered" evidence="5">
    <location>
        <begin position="1139"/>
        <end position="1180"/>
    </location>
</feature>
<dbReference type="SUPFAM" id="SSF52777">
    <property type="entry name" value="CoA-dependent acyltransferases"/>
    <property type="match status" value="6"/>
</dbReference>
<protein>
    <submittedName>
        <fullName evidence="7">Amino acid adenylation domain-containing protein</fullName>
    </submittedName>
</protein>
<evidence type="ECO:0000256" key="2">
    <source>
        <dbReference type="ARBA" id="ARBA00006432"/>
    </source>
</evidence>
<sequence>MSSEATADPTTDAARARAREEVLRRLRSRGGTGQDIPRVPRDRPAALSFAQQRLWVLEQMAPGRTDYNSALVLRLTGDLDAGALRRSLTALVHRHESLRTTFTEVDGEGRQVIGAPREVELPVTPAGSREEAAELAAREYALPFDLERGPLLRARLLAEGPRVHVLVLCLHHIVTDGWSLDLLRTELDTLYRAATADPGRAPGSLASDLGTLPAQYADYAAWQRARLDGPALDRSLDHWRRRLADPPVLELPTDRPRPAVREGAGDTLPFALPAPLVERLERLAADHGTHLSTVLLAAAQVTMARWSRNPDVVLGTVTSGREDRRLHAVTGFFVNTLAVRQHVDEEVSFGALLDRTRAGFLADLDHGEVPFDTVVDAVLTERDPAVPPLVQAAVVFQSAQEPAAADLGGLEAEPVPVRRGQSVFDLTLEFRPGPGGVAGSAEFDTALFDRATVERLVGDLVRVLENAEDPRPLRAVALVGPERARELERSWTGAPGPRPRSLPELFAERARLRPDDPALVGADRTVSFAEADDRAARLARRLRELGVERGDRVGVCVERGPALAEALLGVVYAGAVYVPLDPEYPEERLAAILDDAAPRAVVADPAGARRLPGGGPLVDAADTDVARAEPLREHVLPEDPAYLIYTSGSTGRPKGVLVAHRGLAALAAFQGERMRVGPGSRMLQFASPSFDAAIAELVVALLNGAAAVLLPRPSLAGEGLPRALREHRVSHVTLPPALLPGLSPEELGPVEHLLVAGEACPGEQVARFCGDRAVYNGYGPTESTVCTTLSTPLSGCGSPPLGDPATGTRVRVLDRWLRPVPDGVPGELYISGDGLAHGYLNLPGTTAARFVADPDAEGGRMYRSGDLVRRVGGRLEFLGRTDDQVKIRGHRVEPGEVEHALTRLPGVERAVVVVDGTGSSRRLVAYAVPAPGHAPSPADLELAARVLPAYMVPAAFVVLDRVPVTANGKTDRSALPAVDWAGLSGAEHAAPRTRAERELARVWCSLLGLERVGVHDDFFRVGGDSVTGVRVLARAAERLGSRPPLRALFERPTIAALAELYDGSGDRRDAPARVEHEGPAPLSAAQRRMWFLDQYSPGGAGYNSGGALRLSGELDTAALERALHALSARHEALRTVFPSRDGTPQQVVLPDSGLPVERAELDGPPVEEAESDGPPGAGRGERLDALLEEFAARPFDLARGPLTRVLLVRVDEDDHVLSIAMHHIVTDAWSMSVLVGELGALYEAARERPGAPADALPGAAGLEPVGLRATDVAVWQEERARSGAFEEHLGYWRDQLAGVEPLALPTDRPRPARRRGLGAARAFEVPARVREGVRALESEYGLTLFMVLAAATAVTLARHSGQRDLVLGTVTSGRDSAALENTVGFFVDTVALRLRVDPEATAASLLADVRETVLAAFEHGEVPFDSVVDATGQERDPSRPTLVQALVTLRNTPGAPWRVSGLDARPHEVAHRHTQFDLTVEFAEEDGRLLGAVEYDTDLFDARTADRIAHHLTAVLDLLSRAPGAPVLSLAPAPAPEEAEALRSWGTGAPGHPPASVPGVFRERARENPDAPALAGAGGVMTYAELDRASAALAARLRSLGVGPETPVPLLLERGPHVVTAMLAVLRAGGAYVPVHPDDPAERVRLLVAGTGAPCVLTDAASADRVPSAPTAVLVDAADAVPGADAGAEVLDGARPDQLAYVMYTSGSSGAPKGVAVTHTDVVRLAADRRWSGGHARRTLFHSSHAFDAATYEIWAALLTGGTVVVAPPERLDADGFAALVSEHRVSATFVTAALFNLYAAQDPSCFAGMEQVITGGEAASPHAVERVRRACPGTTVANGYGPTETTTFAAHHALPREGATPEPVPIGRPLDGTRLHVLDERLRPVPVGAVGELYVGGRVTRGYHGRPGLTAERYVADPFGGGGRLYRTGDLVRWNNSGELEYTGRADAQVKLRGFRIEPGEVEAALLRLPDVAQATVQVHRGASGARGLVAYAVRAPGTDADLPDLRERLRRTLPDYMVPGAVVFLDAIPLNANGKVDRAALPEPAEPGERTAPDAAPRGVTEQALAGIWAELLRVGDVGRHDNFFTLGGDSILSIQMVSRVREAGWNITTRDAFLHQTVAELAAAADRGGPADGAAARVPVTGTVPPTPVERWFLRTRTRRPEHFDMSLLFEAAEGTDPRLWARAADSLPAHHDMLRLRVTDTADGPRGHLDADAAPGARVVRVDGDDGELGRAVEREALRERPAKRLAEGPLFETVVFDPGGRRAPRVLLSAHHLVVDAVSWRVLLEDLATAYGQLERGEAVDLGAPTTPFPEWARRLGHHTARGAFDGDAGYWADLASRAAGARLPVELDSGPNDVASQRIVTASLSAEETDALLRRVPGTLRSSIDDVLLGALGRVLTDWSGDPRLLVAKEGHGREDLFDDVDLSRTVGWFTAIHPVLLEVPPGTGTAEAVAAARAQRRAAPDGIGFGALRELGGDRAPAPLAAMPEPQVAFNYLGRFGDRNGGPVGRLLPLPPCDHAPQEERTGLFDVTGGVTEERLEFSWTYSAHRHGAATVRALADEYAERLRGLVRDAGRGRARNRRAR</sequence>
<name>A0A7X6RN20_9ACTN</name>
<accession>A0A7X6RN20</accession>
<dbReference type="CDD" id="cd12117">
    <property type="entry name" value="A_NRPS_Srf_like"/>
    <property type="match status" value="1"/>
</dbReference>
<dbReference type="GO" id="GO:0008610">
    <property type="term" value="P:lipid biosynthetic process"/>
    <property type="evidence" value="ECO:0007669"/>
    <property type="project" value="UniProtKB-ARBA"/>
</dbReference>
<dbReference type="Gene3D" id="3.30.559.30">
    <property type="entry name" value="Nonribosomal peptide synthetase, condensation domain"/>
    <property type="match status" value="3"/>
</dbReference>
<dbReference type="GO" id="GO:0031177">
    <property type="term" value="F:phosphopantetheine binding"/>
    <property type="evidence" value="ECO:0007669"/>
    <property type="project" value="InterPro"/>
</dbReference>
<dbReference type="GO" id="GO:0043041">
    <property type="term" value="P:amino acid activation for nonribosomal peptide biosynthetic process"/>
    <property type="evidence" value="ECO:0007669"/>
    <property type="project" value="TreeGrafter"/>
</dbReference>
<dbReference type="GO" id="GO:0005737">
    <property type="term" value="C:cytoplasm"/>
    <property type="evidence" value="ECO:0007669"/>
    <property type="project" value="TreeGrafter"/>
</dbReference>
<dbReference type="InterPro" id="IPR020806">
    <property type="entry name" value="PKS_PP-bd"/>
</dbReference>
<dbReference type="Gene3D" id="3.30.559.10">
    <property type="entry name" value="Chloramphenicol acetyltransferase-like domain"/>
    <property type="match status" value="3"/>
</dbReference>
<dbReference type="Pfam" id="PF00550">
    <property type="entry name" value="PP-binding"/>
    <property type="match status" value="2"/>
</dbReference>
<dbReference type="SMART" id="SM00823">
    <property type="entry name" value="PKS_PP"/>
    <property type="match status" value="2"/>
</dbReference>
<reference evidence="7 8" key="1">
    <citation type="submission" date="2020-04" db="EMBL/GenBank/DDBJ databases">
        <title>MicrobeNet Type strains.</title>
        <authorList>
            <person name="Nicholson A.C."/>
        </authorList>
    </citation>
    <scope>NUCLEOTIDE SEQUENCE [LARGE SCALE GENOMIC DNA]</scope>
    <source>
        <strain evidence="7 8">ATCC 23612</strain>
    </source>
</reference>
<keyword evidence="3" id="KW-0596">Phosphopantetheine</keyword>
<dbReference type="Gene3D" id="3.40.50.980">
    <property type="match status" value="2"/>
</dbReference>
<evidence type="ECO:0000259" key="6">
    <source>
        <dbReference type="PROSITE" id="PS50075"/>
    </source>
</evidence>